<feature type="domain" description="TPX2 C-terminal" evidence="8">
    <location>
        <begin position="267"/>
        <end position="341"/>
    </location>
</feature>
<feature type="coiled-coil region" evidence="6">
    <location>
        <begin position="282"/>
        <end position="311"/>
    </location>
</feature>
<evidence type="ECO:0000256" key="2">
    <source>
        <dbReference type="ARBA" id="ARBA00005885"/>
    </source>
</evidence>
<evidence type="ECO:0000256" key="4">
    <source>
        <dbReference type="ARBA" id="ARBA00022701"/>
    </source>
</evidence>
<dbReference type="InterPro" id="IPR027329">
    <property type="entry name" value="TPX2_C"/>
</dbReference>
<dbReference type="PANTHER" id="PTHR46372:SF2">
    <property type="entry name" value="PROTEIN WVD2-LIKE 3"/>
    <property type="match status" value="1"/>
</dbReference>
<evidence type="ECO:0000256" key="6">
    <source>
        <dbReference type="SAM" id="Coils"/>
    </source>
</evidence>
<evidence type="ECO:0000256" key="3">
    <source>
        <dbReference type="ARBA" id="ARBA00022490"/>
    </source>
</evidence>
<name>A0A9D4U4H7_ADICA</name>
<dbReference type="GO" id="GO:0000226">
    <property type="term" value="P:microtubule cytoskeleton organization"/>
    <property type="evidence" value="ECO:0007669"/>
    <property type="project" value="InterPro"/>
</dbReference>
<dbReference type="EMBL" id="JABFUD020000024">
    <property type="protein sequence ID" value="KAI5060016.1"/>
    <property type="molecule type" value="Genomic_DNA"/>
</dbReference>
<sequence>MMVTLELEDLSLVPVEMHGSEDIKELVHMNINNNNKFDGIDVDDRLSISGRFHNDLEHVEELAQNLRTIDIKRTIEETDQSSSDDKDHVRDTLIDQGVLRPNNCSMVEKIGVFELKAEGPVCSEECKGTDLDAFKGENLASSSSSHLTPEICMATTNAGDKVVHEDMENSIPLTRVFHCKNNISQMSSERSSVSKISNSKITKAKPFTLATDRRAEERPGNTGGPSDSRQDLKTFQKKFFVAKSDRSDITTPSMSMAPKVLTGPTGFTFRSDERAKKRKEFYSKLQEKVNAKEEEKTKMQAKTEKEKEEALKLLRRSLTFKASPMPSFYQEGPPTAEVKKIPTTQAISPKFTSRSRRSGPESISNGLCRSLNGNVEISPNNGIQQPMKATTLTNIQKSKDCITKLEHLLHSSPSEPISSLGHSPTSENIMPHINYTMDETAQKKEEVTVCEMNDMDKNSKGKESFKTKAHTNAAIKVPGERHERIQAKCGRNVLRNCANKTMTSPSSLSNRMRPKLQSLPHDDTKEDVSPKIINKKERLKALTPYFRKRESLGKVKQQSSVVFSQDGAIQGAAEIIVGDGRGDTEIYLNPHNRMGTGGLAEAGSHSGACTTREWSPIITPISWQSSGHDNDNDRHPIVTCIFF</sequence>
<dbReference type="GO" id="GO:0005874">
    <property type="term" value="C:microtubule"/>
    <property type="evidence" value="ECO:0007669"/>
    <property type="project" value="UniProtKB-KW"/>
</dbReference>
<keyword evidence="10" id="KW-1185">Reference proteome</keyword>
<comment type="caution">
    <text evidence="9">The sequence shown here is derived from an EMBL/GenBank/DDBJ whole genome shotgun (WGS) entry which is preliminary data.</text>
</comment>
<dbReference type="PANTHER" id="PTHR46372">
    <property type="entry name" value="PROTEIN WVD2-LIKE 3"/>
    <property type="match status" value="1"/>
</dbReference>
<dbReference type="AlphaFoldDB" id="A0A9D4U4H7"/>
<feature type="compositionally biased region" description="Polar residues" evidence="7">
    <location>
        <begin position="501"/>
        <end position="510"/>
    </location>
</feature>
<comment type="subcellular location">
    <subcellularLocation>
        <location evidence="1">Cytoplasm</location>
        <location evidence="1">Cytoskeleton</location>
    </subcellularLocation>
</comment>
<keyword evidence="5" id="KW-0206">Cytoskeleton</keyword>
<evidence type="ECO:0000256" key="5">
    <source>
        <dbReference type="ARBA" id="ARBA00023212"/>
    </source>
</evidence>
<keyword evidence="3" id="KW-0963">Cytoplasm</keyword>
<proteinExistence type="inferred from homology"/>
<dbReference type="Pfam" id="PF06886">
    <property type="entry name" value="TPX2"/>
    <property type="match status" value="1"/>
</dbReference>
<reference evidence="9" key="1">
    <citation type="submission" date="2021-01" db="EMBL/GenBank/DDBJ databases">
        <title>Adiantum capillus-veneris genome.</title>
        <authorList>
            <person name="Fang Y."/>
            <person name="Liao Q."/>
        </authorList>
    </citation>
    <scope>NUCLEOTIDE SEQUENCE</scope>
    <source>
        <strain evidence="9">H3</strain>
        <tissue evidence="9">Leaf</tissue>
    </source>
</reference>
<comment type="similarity">
    <text evidence="2">Belongs to the TPX2 family.</text>
</comment>
<organism evidence="9 10">
    <name type="scientific">Adiantum capillus-veneris</name>
    <name type="common">Maidenhair fern</name>
    <dbReference type="NCBI Taxonomy" id="13818"/>
    <lineage>
        <taxon>Eukaryota</taxon>
        <taxon>Viridiplantae</taxon>
        <taxon>Streptophyta</taxon>
        <taxon>Embryophyta</taxon>
        <taxon>Tracheophyta</taxon>
        <taxon>Polypodiopsida</taxon>
        <taxon>Polypodiidae</taxon>
        <taxon>Polypodiales</taxon>
        <taxon>Pteridineae</taxon>
        <taxon>Pteridaceae</taxon>
        <taxon>Vittarioideae</taxon>
        <taxon>Adiantum</taxon>
    </lineage>
</organism>
<evidence type="ECO:0000256" key="7">
    <source>
        <dbReference type="SAM" id="MobiDB-lite"/>
    </source>
</evidence>
<dbReference type="GO" id="GO:0008017">
    <property type="term" value="F:microtubule binding"/>
    <property type="evidence" value="ECO:0007669"/>
    <property type="project" value="InterPro"/>
</dbReference>
<evidence type="ECO:0000256" key="1">
    <source>
        <dbReference type="ARBA" id="ARBA00004245"/>
    </source>
</evidence>
<evidence type="ECO:0000259" key="8">
    <source>
        <dbReference type="Pfam" id="PF06886"/>
    </source>
</evidence>
<dbReference type="Proteomes" id="UP000886520">
    <property type="component" value="Chromosome 24"/>
</dbReference>
<evidence type="ECO:0000313" key="9">
    <source>
        <dbReference type="EMBL" id="KAI5060016.1"/>
    </source>
</evidence>
<evidence type="ECO:0000313" key="10">
    <source>
        <dbReference type="Proteomes" id="UP000886520"/>
    </source>
</evidence>
<feature type="region of interest" description="Disordered" evidence="7">
    <location>
        <begin position="501"/>
        <end position="527"/>
    </location>
</feature>
<keyword evidence="6" id="KW-0175">Coiled coil</keyword>
<protein>
    <recommendedName>
        <fullName evidence="8">TPX2 C-terminal domain-containing protein</fullName>
    </recommendedName>
</protein>
<accession>A0A9D4U4H7</accession>
<feature type="region of interest" description="Disordered" evidence="7">
    <location>
        <begin position="205"/>
        <end position="231"/>
    </location>
</feature>
<dbReference type="InterPro" id="IPR044806">
    <property type="entry name" value="WVD2/WDL1-4"/>
</dbReference>
<dbReference type="OrthoDB" id="1925970at2759"/>
<keyword evidence="4" id="KW-0493">Microtubule</keyword>
<gene>
    <name evidence="9" type="ORF">GOP47_0024436</name>
</gene>